<dbReference type="GO" id="GO:0003677">
    <property type="term" value="F:DNA binding"/>
    <property type="evidence" value="ECO:0007669"/>
    <property type="project" value="UniProtKB-UniRule"/>
</dbReference>
<evidence type="ECO:0000259" key="3">
    <source>
        <dbReference type="PROSITE" id="PS50977"/>
    </source>
</evidence>
<keyword evidence="1 2" id="KW-0238">DNA-binding</keyword>
<evidence type="ECO:0000313" key="4">
    <source>
        <dbReference type="EMBL" id="MBL0391427.1"/>
    </source>
</evidence>
<dbReference type="Pfam" id="PF00440">
    <property type="entry name" value="TetR_N"/>
    <property type="match status" value="1"/>
</dbReference>
<dbReference type="InterPro" id="IPR009057">
    <property type="entry name" value="Homeodomain-like_sf"/>
</dbReference>
<dbReference type="SUPFAM" id="SSF48498">
    <property type="entry name" value="Tetracyclin repressor-like, C-terminal domain"/>
    <property type="match status" value="1"/>
</dbReference>
<protein>
    <submittedName>
        <fullName evidence="4">TetR/AcrR family transcriptional regulator</fullName>
    </submittedName>
</protein>
<dbReference type="PROSITE" id="PS50977">
    <property type="entry name" value="HTH_TETR_2"/>
    <property type="match status" value="1"/>
</dbReference>
<evidence type="ECO:0000256" key="1">
    <source>
        <dbReference type="ARBA" id="ARBA00023125"/>
    </source>
</evidence>
<gene>
    <name evidence="4" type="ORF">JJ685_09780</name>
</gene>
<feature type="DNA-binding region" description="H-T-H motif" evidence="2">
    <location>
        <begin position="29"/>
        <end position="48"/>
    </location>
</feature>
<dbReference type="SUPFAM" id="SSF46689">
    <property type="entry name" value="Homeodomain-like"/>
    <property type="match status" value="1"/>
</dbReference>
<keyword evidence="5" id="KW-1185">Reference proteome</keyword>
<evidence type="ECO:0000313" key="5">
    <source>
        <dbReference type="Proteomes" id="UP000599109"/>
    </source>
</evidence>
<sequence length="207" mass="23262">MQAEAQLAKSAILEVALQLAEKSSWDRIHLFDVAREMGVGLADIHRHFRNKDALAEAWFDLADAALLRLAQTPGWQQVPQKQRLQFAYSAWLDALAGHRRLTREMIGYRLQPEHVHLQVRGVLRISDTVQWIREVAMLPAAGWRREGAETVLTTIFLAVFARWLVDESPGTRKTQVLLGRLLVAADLGARLVAGLSLRSPASLRAFN</sequence>
<name>A0A937CTW9_9BURK</name>
<dbReference type="InterPro" id="IPR036271">
    <property type="entry name" value="Tet_transcr_reg_TetR-rel_C_sf"/>
</dbReference>
<comment type="caution">
    <text evidence="4">The sequence shown here is derived from an EMBL/GenBank/DDBJ whole genome shotgun (WGS) entry which is preliminary data.</text>
</comment>
<feature type="domain" description="HTH tetR-type" evidence="3">
    <location>
        <begin position="6"/>
        <end position="66"/>
    </location>
</feature>
<evidence type="ECO:0000256" key="2">
    <source>
        <dbReference type="PROSITE-ProRule" id="PRU00335"/>
    </source>
</evidence>
<dbReference type="Proteomes" id="UP000599109">
    <property type="component" value="Unassembled WGS sequence"/>
</dbReference>
<organism evidence="4 5">
    <name type="scientific">Ramlibacter monticola</name>
    <dbReference type="NCBI Taxonomy" id="1926872"/>
    <lineage>
        <taxon>Bacteria</taxon>
        <taxon>Pseudomonadati</taxon>
        <taxon>Pseudomonadota</taxon>
        <taxon>Betaproteobacteria</taxon>
        <taxon>Burkholderiales</taxon>
        <taxon>Comamonadaceae</taxon>
        <taxon>Ramlibacter</taxon>
    </lineage>
</organism>
<reference evidence="4 5" key="1">
    <citation type="journal article" date="2017" name="Int. J. Syst. Evol. Microbiol.">
        <title>Ramlibacter monticola sp. nov., isolated from forest soil.</title>
        <authorList>
            <person name="Chaudhary D.K."/>
            <person name="Kim J."/>
        </authorList>
    </citation>
    <scope>NUCLEOTIDE SEQUENCE [LARGE SCALE GENOMIC DNA]</scope>
    <source>
        <strain evidence="4 5">KACC 19175</strain>
    </source>
</reference>
<proteinExistence type="predicted"/>
<dbReference type="Gene3D" id="1.10.357.10">
    <property type="entry name" value="Tetracycline Repressor, domain 2"/>
    <property type="match status" value="1"/>
</dbReference>
<dbReference type="RefSeq" id="WP_201674059.1">
    <property type="nucleotide sequence ID" value="NZ_JAEQNE010000002.1"/>
</dbReference>
<dbReference type="AlphaFoldDB" id="A0A937CTW9"/>
<accession>A0A937CTW9</accession>
<dbReference type="InterPro" id="IPR001647">
    <property type="entry name" value="HTH_TetR"/>
</dbReference>
<dbReference type="EMBL" id="JAEQNE010000002">
    <property type="protein sequence ID" value="MBL0391427.1"/>
    <property type="molecule type" value="Genomic_DNA"/>
</dbReference>